<feature type="transmembrane region" description="Helical" evidence="8">
    <location>
        <begin position="367"/>
        <end position="386"/>
    </location>
</feature>
<feature type="coiled-coil region" evidence="7">
    <location>
        <begin position="65"/>
        <end position="92"/>
    </location>
</feature>
<evidence type="ECO:0000256" key="2">
    <source>
        <dbReference type="ARBA" id="ARBA00022475"/>
    </source>
</evidence>
<dbReference type="EMBL" id="PIPV01000006">
    <property type="protein sequence ID" value="RUO53234.1"/>
    <property type="molecule type" value="Genomic_DNA"/>
</dbReference>
<keyword evidence="12" id="KW-1185">Reference proteome</keyword>
<dbReference type="RefSeq" id="WP_110574752.1">
    <property type="nucleotide sequence ID" value="NZ_PIPV01000006.1"/>
</dbReference>
<keyword evidence="4 8" id="KW-1133">Transmembrane helix</keyword>
<dbReference type="AlphaFoldDB" id="A0A432XX81"/>
<name>A0A432XX81_9GAMM</name>
<keyword evidence="9" id="KW-0732">Signal</keyword>
<keyword evidence="11" id="KW-0969">Cilium</keyword>
<keyword evidence="11" id="KW-0966">Cell projection</keyword>
<keyword evidence="6" id="KW-0813">Transport</keyword>
<evidence type="ECO:0000256" key="3">
    <source>
        <dbReference type="ARBA" id="ARBA00022692"/>
    </source>
</evidence>
<comment type="subcellular location">
    <subcellularLocation>
        <location evidence="1">Cell membrane</location>
        <topology evidence="1">Multi-pass membrane protein</topology>
    </subcellularLocation>
    <subcellularLocation>
        <location evidence="6">Membrane</location>
        <topology evidence="6">Multi-pass membrane protein</topology>
    </subcellularLocation>
</comment>
<feature type="chain" id="PRO_5019395403" evidence="9">
    <location>
        <begin position="27"/>
        <end position="456"/>
    </location>
</feature>
<keyword evidence="2" id="KW-1003">Cell membrane</keyword>
<feature type="signal peptide" evidence="9">
    <location>
        <begin position="1"/>
        <end position="26"/>
    </location>
</feature>
<evidence type="ECO:0000259" key="10">
    <source>
        <dbReference type="Pfam" id="PF01618"/>
    </source>
</evidence>
<dbReference type="Pfam" id="PF01618">
    <property type="entry name" value="MotA_ExbB"/>
    <property type="match status" value="1"/>
</dbReference>
<evidence type="ECO:0000313" key="12">
    <source>
        <dbReference type="Proteomes" id="UP000287330"/>
    </source>
</evidence>
<organism evidence="11 12">
    <name type="scientific">Idiomarina fontislapidosi</name>
    <dbReference type="NCBI Taxonomy" id="263723"/>
    <lineage>
        <taxon>Bacteria</taxon>
        <taxon>Pseudomonadati</taxon>
        <taxon>Pseudomonadota</taxon>
        <taxon>Gammaproteobacteria</taxon>
        <taxon>Alteromonadales</taxon>
        <taxon>Idiomarinaceae</taxon>
        <taxon>Idiomarina</taxon>
    </lineage>
</organism>
<dbReference type="OrthoDB" id="4045at2"/>
<feature type="transmembrane region" description="Helical" evidence="8">
    <location>
        <begin position="406"/>
        <end position="426"/>
    </location>
</feature>
<dbReference type="PANTHER" id="PTHR30625:SF11">
    <property type="entry name" value="MOTA_TOLQ_EXBB PROTON CHANNEL DOMAIN-CONTAINING PROTEIN"/>
    <property type="match status" value="1"/>
</dbReference>
<gene>
    <name evidence="11" type="ORF">CWE25_08385</name>
</gene>
<dbReference type="InterPro" id="IPR017270">
    <property type="entry name" value="MotA/TolQ/ExbB-rel"/>
</dbReference>
<evidence type="ECO:0000256" key="1">
    <source>
        <dbReference type="ARBA" id="ARBA00004651"/>
    </source>
</evidence>
<feature type="transmembrane region" description="Helical" evidence="8">
    <location>
        <begin position="280"/>
        <end position="305"/>
    </location>
</feature>
<keyword evidence="5 8" id="KW-0472">Membrane</keyword>
<evidence type="ECO:0000256" key="7">
    <source>
        <dbReference type="SAM" id="Coils"/>
    </source>
</evidence>
<keyword evidence="7" id="KW-0175">Coiled coil</keyword>
<dbReference type="InterPro" id="IPR050790">
    <property type="entry name" value="ExbB/TolQ_transport"/>
</dbReference>
<protein>
    <submittedName>
        <fullName evidence="11">Flagellar motor protein MotA</fullName>
    </submittedName>
</protein>
<feature type="domain" description="MotA/TolQ/ExbB proton channel" evidence="10">
    <location>
        <begin position="323"/>
        <end position="442"/>
    </location>
</feature>
<evidence type="ECO:0000313" key="11">
    <source>
        <dbReference type="EMBL" id="RUO53234.1"/>
    </source>
</evidence>
<dbReference type="PIRSF" id="PIRSF037714">
    <property type="entry name" value="TolR"/>
    <property type="match status" value="1"/>
</dbReference>
<sequence>MKKLVSSLMIAAAVTLSAGTTLAAQAQDNQPEAKSLDELLQLVEKNRISSRQISEEREQEFMSARADKQALLNKAKQQLSDEQARGKRLQNQFSENEITLANKEQELENAKGTLGEMFGVVRGAATETIGRIATSIVSAQYPGREDVLQSLSEAKELPTLSELEDLWTALLTEMVQSGKVVQFDAEVFSLAGGSEQRTVTRVGVFNLISDDQYLTYNDSTEQIQPLGRQPDGFITSQADTFTDIESGYGGVYLDPSKGQILGLLTQKATLTERYHQGGTVGYVITVVLIIGLIISVFKLVTLTVVGGKMRSQLKNIDNPSDKNPLGRVLKVYHENKTADAENLELKLDEAIMRETPKIESGINVVKIFAAIAPLLGLLGTVVGMIGTFQSITLFGTGDPKIMAGDISMALVTTAMGLIAAIPLILAHSIVASRSKSIVHLLDEQAAGIVAAHSEKE</sequence>
<accession>A0A432XX81</accession>
<evidence type="ECO:0000256" key="5">
    <source>
        <dbReference type="ARBA" id="ARBA00023136"/>
    </source>
</evidence>
<evidence type="ECO:0000256" key="8">
    <source>
        <dbReference type="SAM" id="Phobius"/>
    </source>
</evidence>
<dbReference type="GO" id="GO:0017038">
    <property type="term" value="P:protein import"/>
    <property type="evidence" value="ECO:0007669"/>
    <property type="project" value="TreeGrafter"/>
</dbReference>
<dbReference type="InterPro" id="IPR002898">
    <property type="entry name" value="MotA_ExbB_proton_chnl"/>
</dbReference>
<reference evidence="12" key="1">
    <citation type="journal article" date="2018" name="Front. Microbiol.">
        <title>Genome-Based Analysis Reveals the Taxonomy and Diversity of the Family Idiomarinaceae.</title>
        <authorList>
            <person name="Liu Y."/>
            <person name="Lai Q."/>
            <person name="Shao Z."/>
        </authorList>
    </citation>
    <scope>NUCLEOTIDE SEQUENCE [LARGE SCALE GENOMIC DNA]</scope>
    <source>
        <strain evidence="12">F23</strain>
    </source>
</reference>
<keyword evidence="11" id="KW-0282">Flagellum</keyword>
<evidence type="ECO:0000256" key="9">
    <source>
        <dbReference type="SAM" id="SignalP"/>
    </source>
</evidence>
<keyword evidence="3 8" id="KW-0812">Transmembrane</keyword>
<comment type="caution">
    <text evidence="11">The sequence shown here is derived from an EMBL/GenBank/DDBJ whole genome shotgun (WGS) entry which is preliminary data.</text>
</comment>
<proteinExistence type="inferred from homology"/>
<evidence type="ECO:0000256" key="6">
    <source>
        <dbReference type="RuleBase" id="RU004057"/>
    </source>
</evidence>
<comment type="similarity">
    <text evidence="6">Belongs to the exbB/tolQ family.</text>
</comment>
<dbReference type="Proteomes" id="UP000287330">
    <property type="component" value="Unassembled WGS sequence"/>
</dbReference>
<evidence type="ECO:0000256" key="4">
    <source>
        <dbReference type="ARBA" id="ARBA00022989"/>
    </source>
</evidence>
<keyword evidence="6" id="KW-0653">Protein transport</keyword>
<dbReference type="PANTHER" id="PTHR30625">
    <property type="entry name" value="PROTEIN TOLQ"/>
    <property type="match status" value="1"/>
</dbReference>
<dbReference type="GO" id="GO:0005886">
    <property type="term" value="C:plasma membrane"/>
    <property type="evidence" value="ECO:0007669"/>
    <property type="project" value="UniProtKB-SubCell"/>
</dbReference>